<sequence length="364" mass="40385">MKILGFSLTCVLLVSLEWFAHGVVGERSLRSLKFQASNLFPESFDWDRVRDRFLIGSAAKGTISELASDGSFKEFVRDEEFAGKVAFGGLIVDSRRNRVIVTVQDIVDWNFSGVAAYDLDSGKRLYFARLGGLGVAEGEKACANDVAVDFKPGNVYVTNCRQNFIWKVTKEGTPSVFVKHETFTSQPSISSDVTWCGFNGIVYEPGKHLLAVQTNSGALFRIGVEDQSVHLVSMKDKLPGADGMVLREDGTLVVVSREKVWLVGSASNWMAANVVDVVPLNATDFATAAAIKKGATFVLHAHLGDLYAKQTRDEFEVQEIEFPAEIGDNDPVWLILLILAFVVVVSLWRFQVSYFYDNYRRKRA</sequence>
<organism evidence="3">
    <name type="scientific">Physcomitrium patens</name>
    <name type="common">Spreading-leaved earth moss</name>
    <name type="synonym">Physcomitrella patens</name>
    <dbReference type="NCBI Taxonomy" id="3218"/>
    <lineage>
        <taxon>Eukaryota</taxon>
        <taxon>Viridiplantae</taxon>
        <taxon>Streptophyta</taxon>
        <taxon>Embryophyta</taxon>
        <taxon>Bryophyta</taxon>
        <taxon>Bryophytina</taxon>
        <taxon>Bryopsida</taxon>
        <taxon>Funariidae</taxon>
        <taxon>Funariales</taxon>
        <taxon>Funariaceae</taxon>
        <taxon>Physcomitrium</taxon>
    </lineage>
</organism>
<dbReference type="Proteomes" id="UP000006727">
    <property type="component" value="Chromosome 9"/>
</dbReference>
<keyword evidence="2" id="KW-0732">Signal</keyword>
<dbReference type="PANTHER" id="PTHR31460">
    <property type="match status" value="1"/>
</dbReference>
<feature type="transmembrane region" description="Helical" evidence="1">
    <location>
        <begin position="332"/>
        <end position="356"/>
    </location>
</feature>
<accession>A9SLC6</accession>
<dbReference type="SUPFAM" id="SSF63829">
    <property type="entry name" value="Calcium-dependent phosphotriesterase"/>
    <property type="match status" value="1"/>
</dbReference>
<evidence type="ECO:0000256" key="2">
    <source>
        <dbReference type="SAM" id="SignalP"/>
    </source>
</evidence>
<dbReference type="InterPro" id="IPR011042">
    <property type="entry name" value="6-blade_b-propeller_TolB-like"/>
</dbReference>
<evidence type="ECO:0000313" key="5">
    <source>
        <dbReference type="Proteomes" id="UP000006727"/>
    </source>
</evidence>
<gene>
    <name evidence="4" type="primary">LOC112287095</name>
    <name evidence="3" type="ORF">PHYPA_012144</name>
</gene>
<dbReference type="HOGENOM" id="CLU_045463_0_0_1"/>
<dbReference type="InterPro" id="IPR054550">
    <property type="entry name" value="Mala_s_1-like"/>
</dbReference>
<reference evidence="3 5" key="1">
    <citation type="journal article" date="2008" name="Science">
        <title>The Physcomitrella genome reveals evolutionary insights into the conquest of land by plants.</title>
        <authorList>
            <person name="Rensing S."/>
            <person name="Lang D."/>
            <person name="Zimmer A."/>
            <person name="Terry A."/>
            <person name="Salamov A."/>
            <person name="Shapiro H."/>
            <person name="Nishiyama T."/>
            <person name="Perroud P.-F."/>
            <person name="Lindquist E."/>
            <person name="Kamisugi Y."/>
            <person name="Tanahashi T."/>
            <person name="Sakakibara K."/>
            <person name="Fujita T."/>
            <person name="Oishi K."/>
            <person name="Shin-I T."/>
            <person name="Kuroki Y."/>
            <person name="Toyoda A."/>
            <person name="Suzuki Y."/>
            <person name="Hashimoto A."/>
            <person name="Yamaguchi K."/>
            <person name="Sugano A."/>
            <person name="Kohara Y."/>
            <person name="Fujiyama A."/>
            <person name="Anterola A."/>
            <person name="Aoki S."/>
            <person name="Ashton N."/>
            <person name="Barbazuk W.B."/>
            <person name="Barker E."/>
            <person name="Bennetzen J."/>
            <person name="Bezanilla M."/>
            <person name="Blankenship R."/>
            <person name="Cho S.H."/>
            <person name="Dutcher S."/>
            <person name="Estelle M."/>
            <person name="Fawcett J.A."/>
            <person name="Gundlach H."/>
            <person name="Hanada K."/>
            <person name="Heyl A."/>
            <person name="Hicks K.A."/>
            <person name="Hugh J."/>
            <person name="Lohr M."/>
            <person name="Mayer K."/>
            <person name="Melkozernov A."/>
            <person name="Murata T."/>
            <person name="Nelson D."/>
            <person name="Pils B."/>
            <person name="Prigge M."/>
            <person name="Reiss B."/>
            <person name="Renner T."/>
            <person name="Rombauts S."/>
            <person name="Rushton P."/>
            <person name="Sanderfoot A."/>
            <person name="Schween G."/>
            <person name="Shiu S.-H."/>
            <person name="Stueber K."/>
            <person name="Theodoulou F.L."/>
            <person name="Tu H."/>
            <person name="Van de Peer Y."/>
            <person name="Verrier P.J."/>
            <person name="Waters E."/>
            <person name="Wood A."/>
            <person name="Yang L."/>
            <person name="Cove D."/>
            <person name="Cuming A."/>
            <person name="Hasebe M."/>
            <person name="Lucas S."/>
            <person name="Mishler D.B."/>
            <person name="Reski R."/>
            <person name="Grigoriev I."/>
            <person name="Quatrano R.S."/>
            <person name="Boore J.L."/>
        </authorList>
    </citation>
    <scope>NUCLEOTIDE SEQUENCE [LARGE SCALE GENOMIC DNA]</scope>
    <source>
        <strain evidence="4 5">cv. Gransden 2004</strain>
    </source>
</reference>
<dbReference type="AlphaFoldDB" id="A9SLC6"/>
<keyword evidence="5" id="KW-1185">Reference proteome</keyword>
<dbReference type="InterPro" id="IPR053224">
    <property type="entry name" value="Sensory_adhesion_molecule"/>
</dbReference>
<dbReference type="KEGG" id="ppp:112287095"/>
<protein>
    <recommendedName>
        <fullName evidence="6">SMP-30/Gluconolactonase/LRE-like region domain-containing protein</fullName>
    </recommendedName>
</protein>
<dbReference type="OrthoDB" id="1885092at2759"/>
<evidence type="ECO:0000313" key="3">
    <source>
        <dbReference type="EMBL" id="PNR47671.1"/>
    </source>
</evidence>
<dbReference type="RefSeq" id="XP_024385520.1">
    <property type="nucleotide sequence ID" value="XM_024529752.2"/>
</dbReference>
<dbReference type="Gramene" id="Pp3c9_1890V3.1">
    <property type="protein sequence ID" value="Pp3c9_1890V3.1"/>
    <property type="gene ID" value="Pp3c9_1890"/>
</dbReference>
<dbReference type="FunFam" id="2.120.10.30:FF:000089">
    <property type="entry name" value="Calcium-dependent phosphotriesterase superfamily protein"/>
    <property type="match status" value="1"/>
</dbReference>
<dbReference type="FunCoup" id="A9SLC6">
    <property type="interactions" value="52"/>
</dbReference>
<proteinExistence type="predicted"/>
<reference evidence="4" key="3">
    <citation type="submission" date="2020-12" db="UniProtKB">
        <authorList>
            <consortium name="EnsemblPlants"/>
        </authorList>
    </citation>
    <scope>IDENTIFICATION</scope>
</reference>
<dbReference type="PANTHER" id="PTHR31460:SF3">
    <property type="entry name" value="MESOCENTIN"/>
    <property type="match status" value="1"/>
</dbReference>
<dbReference type="OMA" id="EKACAND"/>
<dbReference type="EnsemblPlants" id="Pp3c9_1890V3.2">
    <property type="protein sequence ID" value="Pp3c9_1890V3.2"/>
    <property type="gene ID" value="Pp3c9_1890"/>
</dbReference>
<keyword evidence="1" id="KW-1133">Transmembrane helix</keyword>
<dbReference type="EMBL" id="ABEU02000009">
    <property type="protein sequence ID" value="PNR47671.1"/>
    <property type="molecule type" value="Genomic_DNA"/>
</dbReference>
<name>A9SLC6_PHYPA</name>
<dbReference type="EnsemblPlants" id="Pp3c9_1890V3.1">
    <property type="protein sequence ID" value="Pp3c9_1890V3.1"/>
    <property type="gene ID" value="Pp3c9_1890"/>
</dbReference>
<keyword evidence="1" id="KW-0472">Membrane</keyword>
<feature type="signal peptide" evidence="2">
    <location>
        <begin position="1"/>
        <end position="25"/>
    </location>
</feature>
<dbReference type="eggNOG" id="ENOG502QR2Q">
    <property type="taxonomic scope" value="Eukaryota"/>
</dbReference>
<dbReference type="Gene3D" id="2.120.10.30">
    <property type="entry name" value="TolB, C-terminal domain"/>
    <property type="match status" value="1"/>
</dbReference>
<keyword evidence="1" id="KW-0812">Transmembrane</keyword>
<evidence type="ECO:0000313" key="4">
    <source>
        <dbReference type="EnsemblPlants" id="Pp3c9_1890V3.1"/>
    </source>
</evidence>
<reference evidence="3 5" key="2">
    <citation type="journal article" date="2018" name="Plant J.">
        <title>The Physcomitrella patens chromosome-scale assembly reveals moss genome structure and evolution.</title>
        <authorList>
            <person name="Lang D."/>
            <person name="Ullrich K.K."/>
            <person name="Murat F."/>
            <person name="Fuchs J."/>
            <person name="Jenkins J."/>
            <person name="Haas F.B."/>
            <person name="Piednoel M."/>
            <person name="Gundlach H."/>
            <person name="Van Bel M."/>
            <person name="Meyberg R."/>
            <person name="Vives C."/>
            <person name="Morata J."/>
            <person name="Symeonidi A."/>
            <person name="Hiss M."/>
            <person name="Muchero W."/>
            <person name="Kamisugi Y."/>
            <person name="Saleh O."/>
            <person name="Blanc G."/>
            <person name="Decker E.L."/>
            <person name="van Gessel N."/>
            <person name="Grimwood J."/>
            <person name="Hayes R.D."/>
            <person name="Graham S.W."/>
            <person name="Gunter L.E."/>
            <person name="McDaniel S.F."/>
            <person name="Hoernstein S.N.W."/>
            <person name="Larsson A."/>
            <person name="Li F.W."/>
            <person name="Perroud P.F."/>
            <person name="Phillips J."/>
            <person name="Ranjan P."/>
            <person name="Rokshar D.S."/>
            <person name="Rothfels C.J."/>
            <person name="Schneider L."/>
            <person name="Shu S."/>
            <person name="Stevenson D.W."/>
            <person name="Thummler F."/>
            <person name="Tillich M."/>
            <person name="Villarreal Aguilar J.C."/>
            <person name="Widiez T."/>
            <person name="Wong G.K."/>
            <person name="Wymore A."/>
            <person name="Zhang Y."/>
            <person name="Zimmer A.D."/>
            <person name="Quatrano R.S."/>
            <person name="Mayer K.F.X."/>
            <person name="Goodstein D."/>
            <person name="Casacuberta J.M."/>
            <person name="Vandepoele K."/>
            <person name="Reski R."/>
            <person name="Cuming A.C."/>
            <person name="Tuskan G.A."/>
            <person name="Maumus F."/>
            <person name="Salse J."/>
            <person name="Schmutz J."/>
            <person name="Rensing S.A."/>
        </authorList>
    </citation>
    <scope>NUCLEOTIDE SEQUENCE [LARGE SCALE GENOMIC DNA]</scope>
    <source>
        <strain evidence="4 5">cv. Gransden 2004</strain>
    </source>
</reference>
<feature type="chain" id="PRO_5014297938" description="SMP-30/Gluconolactonase/LRE-like region domain-containing protein" evidence="2">
    <location>
        <begin position="26"/>
        <end position="364"/>
    </location>
</feature>
<evidence type="ECO:0008006" key="6">
    <source>
        <dbReference type="Google" id="ProtNLM"/>
    </source>
</evidence>
<evidence type="ECO:0000256" key="1">
    <source>
        <dbReference type="SAM" id="Phobius"/>
    </source>
</evidence>
<dbReference type="Gramene" id="Pp3c9_1890V3.2">
    <property type="protein sequence ID" value="Pp3c9_1890V3.2"/>
    <property type="gene ID" value="Pp3c9_1890"/>
</dbReference>
<dbReference type="GeneID" id="112287095"/>
<dbReference type="PaxDb" id="3218-PP1S90_172V6.1"/>
<dbReference type="CDD" id="cd12811">
    <property type="entry name" value="MALA"/>
    <property type="match status" value="1"/>
</dbReference>